<keyword evidence="1" id="KW-0418">Kinase</keyword>
<sequence>MDNGIMNKCCCGSKSQSTYKIENDNTCPVCKTSGIKVKNITVKHNYSTLCRL</sequence>
<dbReference type="EMBL" id="JAGGLT010000023">
    <property type="protein sequence ID" value="MBP2072546.1"/>
    <property type="molecule type" value="Genomic_DNA"/>
</dbReference>
<comment type="caution">
    <text evidence="1">The sequence shown here is derived from an EMBL/GenBank/DDBJ whole genome shotgun (WGS) entry which is preliminary data.</text>
</comment>
<keyword evidence="2" id="KW-1185">Reference proteome</keyword>
<protein>
    <submittedName>
        <fullName evidence="1">Thymidine kinase</fullName>
    </submittedName>
</protein>
<organism evidence="1 2">
    <name type="scientific">Thermoanaerobacterium butyriciformans</name>
    <dbReference type="NCBI Taxonomy" id="1702242"/>
    <lineage>
        <taxon>Bacteria</taxon>
        <taxon>Bacillati</taxon>
        <taxon>Bacillota</taxon>
        <taxon>Clostridia</taxon>
        <taxon>Thermoanaerobacterales</taxon>
        <taxon>Thermoanaerobacteraceae</taxon>
        <taxon>Thermoanaerobacterium</taxon>
    </lineage>
</organism>
<dbReference type="GeneID" id="93865595"/>
<dbReference type="RefSeq" id="WP_155812164.1">
    <property type="nucleotide sequence ID" value="NZ_JAGGLT010000023.1"/>
</dbReference>
<dbReference type="GO" id="GO:0016301">
    <property type="term" value="F:kinase activity"/>
    <property type="evidence" value="ECO:0007669"/>
    <property type="project" value="UniProtKB-KW"/>
</dbReference>
<accession>A0ABS4NFU2</accession>
<gene>
    <name evidence="1" type="ORF">J2Z80_002077</name>
</gene>
<name>A0ABS4NFU2_9THEO</name>
<proteinExistence type="predicted"/>
<reference evidence="1" key="1">
    <citation type="submission" date="2021-03" db="EMBL/GenBank/DDBJ databases">
        <title>Genomic Encyclopedia of Type Strains, Phase IV (KMG-IV): sequencing the most valuable type-strain genomes for metagenomic binning, comparative biology and taxonomic classification.</title>
        <authorList>
            <person name="Goeker M."/>
        </authorList>
    </citation>
    <scope>NUCLEOTIDE SEQUENCE</scope>
    <source>
        <strain evidence="1">DSM 101588</strain>
    </source>
</reference>
<evidence type="ECO:0000313" key="1">
    <source>
        <dbReference type="EMBL" id="MBP2072546.1"/>
    </source>
</evidence>
<keyword evidence="1" id="KW-0808">Transferase</keyword>
<evidence type="ECO:0000313" key="2">
    <source>
        <dbReference type="Proteomes" id="UP001166402"/>
    </source>
</evidence>
<dbReference type="Proteomes" id="UP001166402">
    <property type="component" value="Unassembled WGS sequence"/>
</dbReference>